<evidence type="ECO:0000256" key="2">
    <source>
        <dbReference type="SAM" id="SignalP"/>
    </source>
</evidence>
<evidence type="ECO:0008006" key="5">
    <source>
        <dbReference type="Google" id="ProtNLM"/>
    </source>
</evidence>
<evidence type="ECO:0000313" key="4">
    <source>
        <dbReference type="Proteomes" id="UP001301653"/>
    </source>
</evidence>
<protein>
    <recommendedName>
        <fullName evidence="5">Lipoprotein</fullName>
    </recommendedName>
</protein>
<keyword evidence="4" id="KW-1185">Reference proteome</keyword>
<feature type="compositionally biased region" description="Basic and acidic residues" evidence="1">
    <location>
        <begin position="40"/>
        <end position="49"/>
    </location>
</feature>
<dbReference type="Proteomes" id="UP001301653">
    <property type="component" value="Unassembled WGS sequence"/>
</dbReference>
<evidence type="ECO:0000256" key="1">
    <source>
        <dbReference type="SAM" id="MobiDB-lite"/>
    </source>
</evidence>
<dbReference type="EMBL" id="JAYFUH010000239">
    <property type="protein sequence ID" value="MEA5668313.1"/>
    <property type="molecule type" value="Genomic_DNA"/>
</dbReference>
<feature type="region of interest" description="Disordered" evidence="1">
    <location>
        <begin position="17"/>
        <end position="76"/>
    </location>
</feature>
<sequence>MKFLSCLMLLSLLTLAGCGKPQPPETERRPDPQATAMRDAMAKPLEEAKAAQAATEQATKAQDAALDAATGDASPQ</sequence>
<feature type="chain" id="PRO_5047102132" description="Lipoprotein" evidence="2">
    <location>
        <begin position="17"/>
        <end position="76"/>
    </location>
</feature>
<name>A0ABU5V4N2_9GAMM</name>
<dbReference type="RefSeq" id="WP_323439011.1">
    <property type="nucleotide sequence ID" value="NZ_JAYFUH010000239.1"/>
</dbReference>
<gene>
    <name evidence="3" type="ORF">VA603_12260</name>
</gene>
<keyword evidence="2" id="KW-0732">Signal</keyword>
<proteinExistence type="predicted"/>
<dbReference type="PROSITE" id="PS51257">
    <property type="entry name" value="PROKAR_LIPOPROTEIN"/>
    <property type="match status" value="1"/>
</dbReference>
<evidence type="ECO:0000313" key="3">
    <source>
        <dbReference type="EMBL" id="MEA5668313.1"/>
    </source>
</evidence>
<accession>A0ABU5V4N2</accession>
<reference evidence="3 4" key="1">
    <citation type="submission" date="2023-12" db="EMBL/GenBank/DDBJ databases">
        <title>Stenotrophomonas guangdongensis sp. nov., isolated from wilted pepper plants (Capsicum annuum).</title>
        <authorList>
            <person name="Qiu M."/>
            <person name="Li Y."/>
            <person name="Liu Q."/>
            <person name="Zhang X."/>
            <person name="Huang Y."/>
            <person name="Guo R."/>
            <person name="Hu M."/>
            <person name="Zhou J."/>
            <person name="Zhou X."/>
        </authorList>
    </citation>
    <scope>NUCLEOTIDE SEQUENCE [LARGE SCALE GENOMIC DNA]</scope>
    <source>
        <strain evidence="3 4">MH1</strain>
    </source>
</reference>
<feature type="compositionally biased region" description="Low complexity" evidence="1">
    <location>
        <begin position="50"/>
        <end position="76"/>
    </location>
</feature>
<feature type="signal peptide" evidence="2">
    <location>
        <begin position="1"/>
        <end position="16"/>
    </location>
</feature>
<organism evidence="3 4">
    <name type="scientific">Stenotrophomonas capsici</name>
    <dbReference type="NCBI Taxonomy" id="3110230"/>
    <lineage>
        <taxon>Bacteria</taxon>
        <taxon>Pseudomonadati</taxon>
        <taxon>Pseudomonadota</taxon>
        <taxon>Gammaproteobacteria</taxon>
        <taxon>Lysobacterales</taxon>
        <taxon>Lysobacteraceae</taxon>
        <taxon>Stenotrophomonas</taxon>
    </lineage>
</organism>
<comment type="caution">
    <text evidence="3">The sequence shown here is derived from an EMBL/GenBank/DDBJ whole genome shotgun (WGS) entry which is preliminary data.</text>
</comment>